<dbReference type="Proteomes" id="UP001154078">
    <property type="component" value="Chromosome 7"/>
</dbReference>
<keyword evidence="13 17" id="KW-0472">Membrane</keyword>
<accession>A0A9P0FMI1</accession>
<feature type="transmembrane region" description="Helical" evidence="17">
    <location>
        <begin position="450"/>
        <end position="473"/>
    </location>
</feature>
<evidence type="ECO:0000256" key="3">
    <source>
        <dbReference type="ARBA" id="ARBA00004240"/>
    </source>
</evidence>
<keyword evidence="10 16" id="KW-0802">TPR repeat</keyword>
<feature type="transmembrane region" description="Helical" evidence="17">
    <location>
        <begin position="245"/>
        <end position="262"/>
    </location>
</feature>
<feature type="repeat" description="TPR" evidence="16">
    <location>
        <begin position="547"/>
        <end position="580"/>
    </location>
</feature>
<dbReference type="EMBL" id="OV121138">
    <property type="protein sequence ID" value="CAH0561446.1"/>
    <property type="molecule type" value="Genomic_DNA"/>
</dbReference>
<feature type="transmembrane region" description="Helical" evidence="17">
    <location>
        <begin position="479"/>
        <end position="499"/>
    </location>
</feature>
<evidence type="ECO:0000256" key="8">
    <source>
        <dbReference type="ARBA" id="ARBA00022692"/>
    </source>
</evidence>
<keyword evidence="7" id="KW-0808">Transferase</keyword>
<evidence type="ECO:0000313" key="20">
    <source>
        <dbReference type="Proteomes" id="UP001154078"/>
    </source>
</evidence>
<dbReference type="OrthoDB" id="1658288at2759"/>
<evidence type="ECO:0000313" key="19">
    <source>
        <dbReference type="EMBL" id="CAH0561446.1"/>
    </source>
</evidence>
<dbReference type="Pfam" id="PF08409">
    <property type="entry name" value="TMTC_DUF1736"/>
    <property type="match status" value="1"/>
</dbReference>
<dbReference type="SUPFAM" id="SSF48452">
    <property type="entry name" value="TPR-like"/>
    <property type="match status" value="2"/>
</dbReference>
<dbReference type="EC" id="2.4.1.109" evidence="6"/>
<comment type="function">
    <text evidence="1">Transfers mannosyl residues to the hydroxyl group of serine or threonine residues.</text>
</comment>
<comment type="pathway">
    <text evidence="4">Protein modification; protein glycosylation.</text>
</comment>
<evidence type="ECO:0000256" key="5">
    <source>
        <dbReference type="ARBA" id="ARBA00007882"/>
    </source>
</evidence>
<keyword evidence="9" id="KW-0677">Repeat</keyword>
<feature type="transmembrane region" description="Helical" evidence="17">
    <location>
        <begin position="146"/>
        <end position="165"/>
    </location>
</feature>
<dbReference type="InterPro" id="IPR013618">
    <property type="entry name" value="TMTC_DUF1736"/>
</dbReference>
<feature type="repeat" description="TPR" evidence="16">
    <location>
        <begin position="697"/>
        <end position="730"/>
    </location>
</feature>
<dbReference type="InterPro" id="IPR052384">
    <property type="entry name" value="TMTC_O-mannosyltransferase"/>
</dbReference>
<feature type="transmembrane region" description="Helical" evidence="17">
    <location>
        <begin position="511"/>
        <end position="529"/>
    </location>
</feature>
<comment type="catalytic activity">
    <reaction evidence="14">
        <text>a di-trans,poly-cis-dolichyl beta-D-mannosyl phosphate + L-threonyl-[protein] = 3-O-(alpha-D-mannosyl)-L-threonyl-[protein] + a di-trans,poly-cis-dolichyl phosphate + H(+)</text>
        <dbReference type="Rhea" id="RHEA:53396"/>
        <dbReference type="Rhea" id="RHEA-COMP:11060"/>
        <dbReference type="Rhea" id="RHEA-COMP:13547"/>
        <dbReference type="Rhea" id="RHEA-COMP:19498"/>
        <dbReference type="Rhea" id="RHEA-COMP:19501"/>
        <dbReference type="ChEBI" id="CHEBI:15378"/>
        <dbReference type="ChEBI" id="CHEBI:30013"/>
        <dbReference type="ChEBI" id="CHEBI:57683"/>
        <dbReference type="ChEBI" id="CHEBI:58211"/>
        <dbReference type="ChEBI" id="CHEBI:137323"/>
        <dbReference type="EC" id="2.4.1.109"/>
    </reaction>
</comment>
<evidence type="ECO:0000256" key="10">
    <source>
        <dbReference type="ARBA" id="ARBA00022803"/>
    </source>
</evidence>
<evidence type="ECO:0000256" key="9">
    <source>
        <dbReference type="ARBA" id="ARBA00022737"/>
    </source>
</evidence>
<evidence type="ECO:0000256" key="16">
    <source>
        <dbReference type="PROSITE-ProRule" id="PRU00339"/>
    </source>
</evidence>
<dbReference type="PANTHER" id="PTHR44216">
    <property type="entry name" value="PROTEIN O-MANNOSYL-TRANSFERASE TMTC2"/>
    <property type="match status" value="1"/>
</dbReference>
<keyword evidence="8 17" id="KW-0812">Transmembrane</keyword>
<feature type="domain" description="DUF1736" evidence="18">
    <location>
        <begin position="289"/>
        <end position="360"/>
    </location>
</feature>
<dbReference type="InterPro" id="IPR013105">
    <property type="entry name" value="TPR_2"/>
</dbReference>
<keyword evidence="20" id="KW-1185">Reference proteome</keyword>
<feature type="transmembrane region" description="Helical" evidence="17">
    <location>
        <begin position="223"/>
        <end position="240"/>
    </location>
</feature>
<keyword evidence="11" id="KW-0256">Endoplasmic reticulum</keyword>
<dbReference type="Gene3D" id="1.25.40.10">
    <property type="entry name" value="Tetratricopeptide repeat domain"/>
    <property type="match status" value="4"/>
</dbReference>
<evidence type="ECO:0000256" key="6">
    <source>
        <dbReference type="ARBA" id="ARBA00012839"/>
    </source>
</evidence>
<dbReference type="Pfam" id="PF13432">
    <property type="entry name" value="TPR_16"/>
    <property type="match status" value="2"/>
</dbReference>
<keyword evidence="12 17" id="KW-1133">Transmembrane helix</keyword>
<dbReference type="InterPro" id="IPR019734">
    <property type="entry name" value="TPR_rpt"/>
</dbReference>
<dbReference type="GO" id="GO:0004169">
    <property type="term" value="F:dolichyl-phosphate-mannose-protein mannosyltransferase activity"/>
    <property type="evidence" value="ECO:0007669"/>
    <property type="project" value="UniProtKB-EC"/>
</dbReference>
<dbReference type="PROSITE" id="PS50293">
    <property type="entry name" value="TPR_REGION"/>
    <property type="match status" value="1"/>
</dbReference>
<feature type="repeat" description="TPR" evidence="16">
    <location>
        <begin position="766"/>
        <end position="799"/>
    </location>
</feature>
<protein>
    <recommendedName>
        <fullName evidence="6">dolichyl-phosphate-mannose--protein mannosyltransferase</fullName>
        <ecNumber evidence="6">2.4.1.109</ecNumber>
    </recommendedName>
</protein>
<sequence length="882" mass="99858">MDYSSILSCCLAFILYSNTFEAGFVYDDRRAIITNPDLQPSTPWLDIFLNDFWGTPMSDSGSHGSYRPLAVITFRLNYLLHGYEPFGYHLVNVILHVIATGLFVKITKKILPKSIADTSATISGLLFAAHPIHTEAVSAIVGRADLLSAIAFMLSFLTYVSHVKYRNIYYFTPEYSAPQYDLRFLKKWQKDILKTASIKIVKKSAEININTQRRKTTYVYVKVWSHFVASIVLAVVGMLCKETGICVLGVSFIYDLIITSYAKQKQHRSLLLLSLCTLATLSARFYGGITPDFARADNPTAKEDCLLTRTFTFLYLPVFNFLLLVYPHPLSFDWSMEAVPRVTGVLDPRNSVSLIFYGTILTTLYVCYSRMIPQKGKHCMKHKMVTIKTNQRNKKETSTQCAFCHETFTNLHSSTCRFANNNNNNNNTWSACDCMAVTSPRKNLTFEGTIIFSLTLLVIPFLPATNMFFYVGFVVAERLLYLPSAGFCLLFGLFAASCWKRYANSRKHFSVVFFVVLLALSAKTVWRNFDWYDEEALFRAAVPVNPPKALGNLGSVLNTAGRLREAETAYREALAYKPNMADVHYNLGILLQSEKRLDEAILSFQRAIHFRSTLALAYINLASVLVEAKRSEEAVNILNQVAMLDGTGLKDRRQHDSAKVSALIQLGDLYTEQGRLHRALEIYTEAATSIPDHYPRQKVFNVLGRTLYLLNRHEEAERWYRAAMRAGPDNVASYIGYGKLIARNVSRSSEAERWFRKAQKIAPNDPAVYHNYGEFLVYRHQFSEAADMYEKAAELAPDDYQLSVAAAIAMRQASRPLEAEKWYRRAVALKPTDAQNLSNLGAILHLNGKYKEAAKNYEASLQLEPNDSITLTNLNRLHSLMT</sequence>
<evidence type="ECO:0000256" key="11">
    <source>
        <dbReference type="ARBA" id="ARBA00022824"/>
    </source>
</evidence>
<dbReference type="PANTHER" id="PTHR44216:SF3">
    <property type="entry name" value="PROTEIN O-MANNOSYL-TRANSFERASE TMTC2"/>
    <property type="match status" value="1"/>
</dbReference>
<dbReference type="SMART" id="SM00028">
    <property type="entry name" value="TPR"/>
    <property type="match status" value="8"/>
</dbReference>
<dbReference type="AlphaFoldDB" id="A0A9P0FMI1"/>
<organism evidence="19 20">
    <name type="scientific">Brassicogethes aeneus</name>
    <name type="common">Rape pollen beetle</name>
    <name type="synonym">Meligethes aeneus</name>
    <dbReference type="NCBI Taxonomy" id="1431903"/>
    <lineage>
        <taxon>Eukaryota</taxon>
        <taxon>Metazoa</taxon>
        <taxon>Ecdysozoa</taxon>
        <taxon>Arthropoda</taxon>
        <taxon>Hexapoda</taxon>
        <taxon>Insecta</taxon>
        <taxon>Pterygota</taxon>
        <taxon>Neoptera</taxon>
        <taxon>Endopterygota</taxon>
        <taxon>Coleoptera</taxon>
        <taxon>Polyphaga</taxon>
        <taxon>Cucujiformia</taxon>
        <taxon>Nitidulidae</taxon>
        <taxon>Meligethinae</taxon>
        <taxon>Brassicogethes</taxon>
    </lineage>
</organism>
<comment type="catalytic activity">
    <reaction evidence="15">
        <text>a di-trans,poly-cis-dolichyl beta-D-mannosyl phosphate + L-seryl-[protein] = 3-O-(alpha-D-mannosyl)-L-seryl-[protein] + a di-trans,poly-cis-dolichyl phosphate + H(+)</text>
        <dbReference type="Rhea" id="RHEA:17377"/>
        <dbReference type="Rhea" id="RHEA-COMP:9863"/>
        <dbReference type="Rhea" id="RHEA-COMP:13546"/>
        <dbReference type="Rhea" id="RHEA-COMP:19498"/>
        <dbReference type="Rhea" id="RHEA-COMP:19501"/>
        <dbReference type="ChEBI" id="CHEBI:15378"/>
        <dbReference type="ChEBI" id="CHEBI:29999"/>
        <dbReference type="ChEBI" id="CHEBI:57683"/>
        <dbReference type="ChEBI" id="CHEBI:58211"/>
        <dbReference type="ChEBI" id="CHEBI:137321"/>
        <dbReference type="EC" id="2.4.1.109"/>
    </reaction>
</comment>
<proteinExistence type="inferred from homology"/>
<comment type="subcellular location">
    <subcellularLocation>
        <location evidence="3">Endoplasmic reticulum</location>
    </subcellularLocation>
    <subcellularLocation>
        <location evidence="2">Membrane</location>
        <topology evidence="2">Multi-pass membrane protein</topology>
    </subcellularLocation>
</comment>
<evidence type="ECO:0000256" key="14">
    <source>
        <dbReference type="ARBA" id="ARBA00045085"/>
    </source>
</evidence>
<comment type="similarity">
    <text evidence="5">Belongs to the TMTC family.</text>
</comment>
<gene>
    <name evidence="19" type="ORF">MELIAE_LOCUS10977</name>
</gene>
<feature type="repeat" description="TPR" evidence="16">
    <location>
        <begin position="834"/>
        <end position="867"/>
    </location>
</feature>
<feature type="transmembrane region" description="Helical" evidence="17">
    <location>
        <begin position="306"/>
        <end position="326"/>
    </location>
</feature>
<dbReference type="PROSITE" id="PS50005">
    <property type="entry name" value="TPR"/>
    <property type="match status" value="6"/>
</dbReference>
<evidence type="ECO:0000256" key="13">
    <source>
        <dbReference type="ARBA" id="ARBA00023136"/>
    </source>
</evidence>
<name>A0A9P0FMI1_BRAAE</name>
<evidence type="ECO:0000259" key="18">
    <source>
        <dbReference type="Pfam" id="PF08409"/>
    </source>
</evidence>
<evidence type="ECO:0000256" key="15">
    <source>
        <dbReference type="ARBA" id="ARBA00045102"/>
    </source>
</evidence>
<dbReference type="GO" id="GO:0005789">
    <property type="term" value="C:endoplasmic reticulum membrane"/>
    <property type="evidence" value="ECO:0007669"/>
    <property type="project" value="TreeGrafter"/>
</dbReference>
<feature type="repeat" description="TPR" evidence="16">
    <location>
        <begin position="660"/>
        <end position="693"/>
    </location>
</feature>
<evidence type="ECO:0000256" key="4">
    <source>
        <dbReference type="ARBA" id="ARBA00004922"/>
    </source>
</evidence>
<evidence type="ECO:0000256" key="2">
    <source>
        <dbReference type="ARBA" id="ARBA00004141"/>
    </source>
</evidence>
<evidence type="ECO:0000256" key="1">
    <source>
        <dbReference type="ARBA" id="ARBA00003582"/>
    </source>
</evidence>
<feature type="repeat" description="TPR" evidence="16">
    <location>
        <begin position="581"/>
        <end position="614"/>
    </location>
</feature>
<dbReference type="InterPro" id="IPR011990">
    <property type="entry name" value="TPR-like_helical_dom_sf"/>
</dbReference>
<evidence type="ECO:0000256" key="7">
    <source>
        <dbReference type="ARBA" id="ARBA00022679"/>
    </source>
</evidence>
<reference evidence="19" key="1">
    <citation type="submission" date="2021-12" db="EMBL/GenBank/DDBJ databases">
        <authorList>
            <person name="King R."/>
        </authorList>
    </citation>
    <scope>NUCLEOTIDE SEQUENCE</scope>
</reference>
<feature type="transmembrane region" description="Helical" evidence="17">
    <location>
        <begin position="86"/>
        <end position="104"/>
    </location>
</feature>
<dbReference type="Pfam" id="PF13424">
    <property type="entry name" value="TPR_12"/>
    <property type="match status" value="1"/>
</dbReference>
<dbReference type="Pfam" id="PF07719">
    <property type="entry name" value="TPR_2"/>
    <property type="match status" value="1"/>
</dbReference>
<evidence type="ECO:0000256" key="17">
    <source>
        <dbReference type="SAM" id="Phobius"/>
    </source>
</evidence>
<feature type="transmembrane region" description="Helical" evidence="17">
    <location>
        <begin position="354"/>
        <end position="373"/>
    </location>
</feature>
<evidence type="ECO:0000256" key="12">
    <source>
        <dbReference type="ARBA" id="ARBA00022989"/>
    </source>
</evidence>